<keyword evidence="3" id="KW-1185">Reference proteome</keyword>
<dbReference type="Gene3D" id="3.40.50.1820">
    <property type="entry name" value="alpha/beta hydrolase"/>
    <property type="match status" value="1"/>
</dbReference>
<dbReference type="Gene3D" id="1.10.287.1060">
    <property type="entry name" value="ESAT-6-like"/>
    <property type="match status" value="1"/>
</dbReference>
<protein>
    <recommendedName>
        <fullName evidence="4">PE-PPE domain-containing protein</fullName>
    </recommendedName>
</protein>
<sequence length="338" mass="35657">MIGADVEALERLAGQFEQAASRLRHQAESVSSGVKLSAWVGPVAIRFRHDWDSTHSARLRQTAATLDDSARILRQNAAEQRRASGASTGSAQSPKGAGSSDSRLGPSSGLGDDFETYSDMKPDEHGVRLVKVTGDDGVERYVVYVGGTGSDGDALNPGRAHSAYDAISATGGIDTVTAEYVRRRMASIPEGAEVMMVGYSQGGVHAMDFAGTGKYNITDVVTFGAPINASPNARLHGVNVLSVEQAGDRVPNLGAARTLDVFNPVMAYDNVRLLFSSDTAGQSATYRGDAGVGGLSGGHGNPDTYRILGERFDQSSEGQVFKESQERYRQGKASVVAP</sequence>
<evidence type="ECO:0000256" key="1">
    <source>
        <dbReference type="SAM" id="MobiDB-lite"/>
    </source>
</evidence>
<organism evidence="2 3">
    <name type="scientific">Aeromicrobium fastidiosum</name>
    <dbReference type="NCBI Taxonomy" id="52699"/>
    <lineage>
        <taxon>Bacteria</taxon>
        <taxon>Bacillati</taxon>
        <taxon>Actinomycetota</taxon>
        <taxon>Actinomycetes</taxon>
        <taxon>Propionibacteriales</taxon>
        <taxon>Nocardioidaceae</taxon>
        <taxon>Aeromicrobium</taxon>
    </lineage>
</organism>
<evidence type="ECO:0000313" key="3">
    <source>
        <dbReference type="Proteomes" id="UP001515100"/>
    </source>
</evidence>
<dbReference type="RefSeq" id="WP_149712872.1">
    <property type="nucleotide sequence ID" value="NZ_JAGIOG010000001.1"/>
</dbReference>
<feature type="region of interest" description="Disordered" evidence="1">
    <location>
        <begin position="314"/>
        <end position="338"/>
    </location>
</feature>
<proteinExistence type="predicted"/>
<accession>A0A641AL35</accession>
<feature type="region of interest" description="Disordered" evidence="1">
    <location>
        <begin position="77"/>
        <end position="120"/>
    </location>
</feature>
<dbReference type="SUPFAM" id="SSF53474">
    <property type="entry name" value="alpha/beta-Hydrolases"/>
    <property type="match status" value="1"/>
</dbReference>
<evidence type="ECO:0008006" key="4">
    <source>
        <dbReference type="Google" id="ProtNLM"/>
    </source>
</evidence>
<dbReference type="EMBL" id="SDPP02000004">
    <property type="protein sequence ID" value="KAA1374676.1"/>
    <property type="molecule type" value="Genomic_DNA"/>
</dbReference>
<dbReference type="AlphaFoldDB" id="A0A641AL35"/>
<dbReference type="OrthoDB" id="5095936at2"/>
<evidence type="ECO:0000313" key="2">
    <source>
        <dbReference type="EMBL" id="KAA1374676.1"/>
    </source>
</evidence>
<name>A0A641AL35_9ACTN</name>
<dbReference type="Proteomes" id="UP001515100">
    <property type="component" value="Unassembled WGS sequence"/>
</dbReference>
<comment type="caution">
    <text evidence="2">The sequence shown here is derived from an EMBL/GenBank/DDBJ whole genome shotgun (WGS) entry which is preliminary data.</text>
</comment>
<dbReference type="InterPro" id="IPR029058">
    <property type="entry name" value="AB_hydrolase_fold"/>
</dbReference>
<reference evidence="2" key="1">
    <citation type="submission" date="2019-09" db="EMBL/GenBank/DDBJ databases">
        <authorList>
            <person name="Li J."/>
        </authorList>
    </citation>
    <scope>NUCLEOTIDE SEQUENCE [LARGE SCALE GENOMIC DNA]</scope>
    <source>
        <strain evidence="2">NRBC 14897</strain>
    </source>
</reference>
<gene>
    <name evidence="2" type="ORF">ESP62_014890</name>
</gene>